<dbReference type="PROSITE" id="PS50893">
    <property type="entry name" value="ABC_TRANSPORTER_2"/>
    <property type="match status" value="1"/>
</dbReference>
<sequence>MKKIITEYLKPFYGRMAIGVFFKFTGSIMDLIIPSILALIIDQVIPLNQKAPIFYWGGVMVICAIVGMVFNIIANRMAARVASDATEIIRHDLFARVIYFSNHQMDTLTKPSVISRLTADTYIIHQMIIRIQRLGVRAPIMLVGGIIITMTLDPGLAMVLIGIMPVMMLIIILVSRKSMPLFAGLQQALDGFVRVVREDINGIRVIKALSKTDYEKNRFDTINTDVVNREKKARMTVAVISPAMNICLNLGLVSVVVVGAYGVNNGTSEVGIILAFMTYFTIILHAVLALSKLFEMWPKATASADRITQALDSVDALAVLEWPEDPEADAANLVKFDNVTFSYNKEEPNLTNISFTLKKGETLGIIGETGAGKTTLLNLLMRLYDVDEGKISIAGRDIRSMDPRELHQKFGVVFQNDMIFEATIEENIDLGRNLSKEAIKKAIVCAGAKAFVDEKADKSGEQLTIKGANLSGGQKQRILIARALAASPEILVLDDASSALDYQTDAVFRKAIKENFGDTTIIIVAQRISSIRHADHILVLEDGVAIGYGKHKHLMKSCEIYREISHSQMGVSSDATITEI</sequence>
<feature type="transmembrane region" description="Helical" evidence="7">
    <location>
        <begin position="20"/>
        <end position="41"/>
    </location>
</feature>
<proteinExistence type="predicted"/>
<dbReference type="PANTHER" id="PTHR43394">
    <property type="entry name" value="ATP-DEPENDENT PERMEASE MDL1, MITOCHONDRIAL"/>
    <property type="match status" value="1"/>
</dbReference>
<feature type="transmembrane region" description="Helical" evidence="7">
    <location>
        <begin position="53"/>
        <end position="74"/>
    </location>
</feature>
<feature type="transmembrane region" description="Helical" evidence="7">
    <location>
        <begin position="270"/>
        <end position="290"/>
    </location>
</feature>
<accession>A0ABY6HDE9</accession>
<dbReference type="PANTHER" id="PTHR43394:SF1">
    <property type="entry name" value="ATP-BINDING CASSETTE SUB-FAMILY B MEMBER 10, MITOCHONDRIAL"/>
    <property type="match status" value="1"/>
</dbReference>
<dbReference type="InterPro" id="IPR039421">
    <property type="entry name" value="Type_1_exporter"/>
</dbReference>
<evidence type="ECO:0000259" key="8">
    <source>
        <dbReference type="PROSITE" id="PS50893"/>
    </source>
</evidence>
<dbReference type="InterPro" id="IPR011527">
    <property type="entry name" value="ABC1_TM_dom"/>
</dbReference>
<evidence type="ECO:0000313" key="11">
    <source>
        <dbReference type="Proteomes" id="UP001163550"/>
    </source>
</evidence>
<feature type="transmembrane region" description="Helical" evidence="7">
    <location>
        <begin position="237"/>
        <end position="264"/>
    </location>
</feature>
<dbReference type="Proteomes" id="UP001163550">
    <property type="component" value="Chromosome"/>
</dbReference>
<evidence type="ECO:0000256" key="5">
    <source>
        <dbReference type="ARBA" id="ARBA00022989"/>
    </source>
</evidence>
<dbReference type="CDD" id="cd18548">
    <property type="entry name" value="ABC_6TM_Tm287_like"/>
    <property type="match status" value="1"/>
</dbReference>
<dbReference type="Pfam" id="PF00005">
    <property type="entry name" value="ABC_tran"/>
    <property type="match status" value="1"/>
</dbReference>
<dbReference type="CDD" id="cd03228">
    <property type="entry name" value="ABCC_MRP_Like"/>
    <property type="match status" value="1"/>
</dbReference>
<keyword evidence="11" id="KW-1185">Reference proteome</keyword>
<evidence type="ECO:0000256" key="7">
    <source>
        <dbReference type="SAM" id="Phobius"/>
    </source>
</evidence>
<dbReference type="SMART" id="SM00382">
    <property type="entry name" value="AAA"/>
    <property type="match status" value="1"/>
</dbReference>
<dbReference type="SUPFAM" id="SSF90123">
    <property type="entry name" value="ABC transporter transmembrane region"/>
    <property type="match status" value="1"/>
</dbReference>
<dbReference type="PROSITE" id="PS00211">
    <property type="entry name" value="ABC_TRANSPORTER_1"/>
    <property type="match status" value="1"/>
</dbReference>
<comment type="subcellular location">
    <subcellularLocation>
        <location evidence="1">Cell membrane</location>
        <topology evidence="1">Multi-pass membrane protein</topology>
    </subcellularLocation>
</comment>
<keyword evidence="6 7" id="KW-0472">Membrane</keyword>
<dbReference type="InterPro" id="IPR036640">
    <property type="entry name" value="ABC1_TM_sf"/>
</dbReference>
<keyword evidence="4 10" id="KW-0067">ATP-binding</keyword>
<feature type="transmembrane region" description="Helical" evidence="7">
    <location>
        <begin position="134"/>
        <end position="150"/>
    </location>
</feature>
<gene>
    <name evidence="10" type="ORF">LNN31_17310</name>
</gene>
<keyword evidence="3" id="KW-0547">Nucleotide-binding</keyword>
<dbReference type="RefSeq" id="WP_228878419.1">
    <property type="nucleotide sequence ID" value="NZ_CABIIK010000005.1"/>
</dbReference>
<dbReference type="InterPro" id="IPR003439">
    <property type="entry name" value="ABC_transporter-like_ATP-bd"/>
</dbReference>
<organism evidence="10 11">
    <name type="scientific">Acetobacterium wieringae</name>
    <dbReference type="NCBI Taxonomy" id="52694"/>
    <lineage>
        <taxon>Bacteria</taxon>
        <taxon>Bacillati</taxon>
        <taxon>Bacillota</taxon>
        <taxon>Clostridia</taxon>
        <taxon>Eubacteriales</taxon>
        <taxon>Eubacteriaceae</taxon>
        <taxon>Acetobacterium</taxon>
    </lineage>
</organism>
<evidence type="ECO:0000259" key="9">
    <source>
        <dbReference type="PROSITE" id="PS50929"/>
    </source>
</evidence>
<protein>
    <submittedName>
        <fullName evidence="10">ABC transporter ATP-binding protein/permease</fullName>
    </submittedName>
</protein>
<keyword evidence="5 7" id="KW-1133">Transmembrane helix</keyword>
<dbReference type="SUPFAM" id="SSF52540">
    <property type="entry name" value="P-loop containing nucleoside triphosphate hydrolases"/>
    <property type="match status" value="1"/>
</dbReference>
<feature type="domain" description="ABC transporter" evidence="8">
    <location>
        <begin position="334"/>
        <end position="567"/>
    </location>
</feature>
<dbReference type="Gene3D" id="1.20.1560.10">
    <property type="entry name" value="ABC transporter type 1, transmembrane domain"/>
    <property type="match status" value="1"/>
</dbReference>
<evidence type="ECO:0000256" key="3">
    <source>
        <dbReference type="ARBA" id="ARBA00022741"/>
    </source>
</evidence>
<evidence type="ECO:0000256" key="2">
    <source>
        <dbReference type="ARBA" id="ARBA00022692"/>
    </source>
</evidence>
<dbReference type="Gene3D" id="3.40.50.300">
    <property type="entry name" value="P-loop containing nucleotide triphosphate hydrolases"/>
    <property type="match status" value="1"/>
</dbReference>
<reference evidence="10" key="1">
    <citation type="submission" date="2021-11" db="EMBL/GenBank/DDBJ databases">
        <title>Isoprene-degrading acetogen.</title>
        <authorList>
            <person name="Yang Y."/>
            <person name="Jin H."/>
            <person name="Yan J."/>
        </authorList>
    </citation>
    <scope>NUCLEOTIDE SEQUENCE</scope>
    <source>
        <strain evidence="10">Berkeley</strain>
    </source>
</reference>
<dbReference type="Pfam" id="PF00664">
    <property type="entry name" value="ABC_membrane"/>
    <property type="match status" value="1"/>
</dbReference>
<evidence type="ECO:0000256" key="1">
    <source>
        <dbReference type="ARBA" id="ARBA00004651"/>
    </source>
</evidence>
<name>A0ABY6HDE9_9FIRM</name>
<keyword evidence="2 7" id="KW-0812">Transmembrane</keyword>
<dbReference type="EMBL" id="CP087994">
    <property type="protein sequence ID" value="UYO62519.1"/>
    <property type="molecule type" value="Genomic_DNA"/>
</dbReference>
<dbReference type="GO" id="GO:0005524">
    <property type="term" value="F:ATP binding"/>
    <property type="evidence" value="ECO:0007669"/>
    <property type="project" value="UniProtKB-KW"/>
</dbReference>
<feature type="domain" description="ABC transmembrane type-1" evidence="9">
    <location>
        <begin position="17"/>
        <end position="299"/>
    </location>
</feature>
<feature type="transmembrane region" description="Helical" evidence="7">
    <location>
        <begin position="156"/>
        <end position="174"/>
    </location>
</feature>
<evidence type="ECO:0000256" key="6">
    <source>
        <dbReference type="ARBA" id="ARBA00023136"/>
    </source>
</evidence>
<dbReference type="InterPro" id="IPR003593">
    <property type="entry name" value="AAA+_ATPase"/>
</dbReference>
<evidence type="ECO:0000313" key="10">
    <source>
        <dbReference type="EMBL" id="UYO62519.1"/>
    </source>
</evidence>
<evidence type="ECO:0000256" key="4">
    <source>
        <dbReference type="ARBA" id="ARBA00022840"/>
    </source>
</evidence>
<dbReference type="InterPro" id="IPR017871">
    <property type="entry name" value="ABC_transporter-like_CS"/>
</dbReference>
<dbReference type="InterPro" id="IPR027417">
    <property type="entry name" value="P-loop_NTPase"/>
</dbReference>
<dbReference type="PROSITE" id="PS50929">
    <property type="entry name" value="ABC_TM1F"/>
    <property type="match status" value="1"/>
</dbReference>